<feature type="domain" description="Plastocyanin-like" evidence="8">
    <location>
        <begin position="409"/>
        <end position="527"/>
    </location>
</feature>
<dbReference type="CDD" id="cd04205">
    <property type="entry name" value="CuRO_2_LCC_like"/>
    <property type="match status" value="1"/>
</dbReference>
<keyword evidence="12" id="KW-1185">Reference proteome</keyword>
<keyword evidence="2" id="KW-0479">Metal-binding</keyword>
<dbReference type="Pfam" id="PF07731">
    <property type="entry name" value="Cu-oxidase_2"/>
    <property type="match status" value="1"/>
</dbReference>
<dbReference type="OrthoDB" id="2121828at2759"/>
<evidence type="ECO:0000256" key="3">
    <source>
        <dbReference type="ARBA" id="ARBA00023002"/>
    </source>
</evidence>
<feature type="signal peptide" evidence="6">
    <location>
        <begin position="1"/>
        <end position="19"/>
    </location>
</feature>
<evidence type="ECO:0000259" key="9">
    <source>
        <dbReference type="Pfam" id="PF07732"/>
    </source>
</evidence>
<dbReference type="Pfam" id="PF07732">
    <property type="entry name" value="Cu-oxidase_3"/>
    <property type="match status" value="1"/>
</dbReference>
<feature type="domain" description="Plastocyanin-like" evidence="9">
    <location>
        <begin position="31"/>
        <end position="140"/>
    </location>
</feature>
<feature type="region of interest" description="Disordered" evidence="5">
    <location>
        <begin position="329"/>
        <end position="350"/>
    </location>
</feature>
<keyword evidence="3" id="KW-0560">Oxidoreductase</keyword>
<keyword evidence="6" id="KW-0732">Signal</keyword>
<dbReference type="InterPro" id="IPR011707">
    <property type="entry name" value="Cu-oxidase-like_N"/>
</dbReference>
<dbReference type="FunFam" id="2.60.40.420:FF:000045">
    <property type="entry name" value="Laccase 2"/>
    <property type="match status" value="1"/>
</dbReference>
<dbReference type="Proteomes" id="UP000332933">
    <property type="component" value="Unassembled WGS sequence"/>
</dbReference>
<dbReference type="Gene3D" id="2.60.40.420">
    <property type="entry name" value="Cupredoxins - blue copper proteins"/>
    <property type="match status" value="3"/>
</dbReference>
<evidence type="ECO:0000313" key="12">
    <source>
        <dbReference type="Proteomes" id="UP000332933"/>
    </source>
</evidence>
<evidence type="ECO:0000256" key="1">
    <source>
        <dbReference type="ARBA" id="ARBA00010609"/>
    </source>
</evidence>
<protein>
    <submittedName>
        <fullName evidence="11">Aste57867_9108 protein</fullName>
    </submittedName>
</protein>
<evidence type="ECO:0000313" key="11">
    <source>
        <dbReference type="EMBL" id="VFT85992.1"/>
    </source>
</evidence>
<reference evidence="11 12" key="1">
    <citation type="submission" date="2019-03" db="EMBL/GenBank/DDBJ databases">
        <authorList>
            <person name="Gaulin E."/>
            <person name="Dumas B."/>
        </authorList>
    </citation>
    <scope>NUCLEOTIDE SEQUENCE [LARGE SCALE GENOMIC DNA]</scope>
    <source>
        <strain evidence="11">CBS 568.67</strain>
    </source>
</reference>
<dbReference type="PROSITE" id="PS00079">
    <property type="entry name" value="MULTICOPPER_OXIDASE1"/>
    <property type="match status" value="1"/>
</dbReference>
<evidence type="ECO:0000259" key="7">
    <source>
        <dbReference type="Pfam" id="PF00394"/>
    </source>
</evidence>
<dbReference type="GO" id="GO:0005507">
    <property type="term" value="F:copper ion binding"/>
    <property type="evidence" value="ECO:0007669"/>
    <property type="project" value="InterPro"/>
</dbReference>
<dbReference type="SUPFAM" id="SSF49503">
    <property type="entry name" value="Cupredoxins"/>
    <property type="match status" value="3"/>
</dbReference>
<dbReference type="InterPro" id="IPR011706">
    <property type="entry name" value="Cu-oxidase_C"/>
</dbReference>
<feature type="chain" id="PRO_5036116116" evidence="6">
    <location>
        <begin position="20"/>
        <end position="546"/>
    </location>
</feature>
<keyword evidence="4" id="KW-0186">Copper</keyword>
<evidence type="ECO:0000256" key="6">
    <source>
        <dbReference type="SAM" id="SignalP"/>
    </source>
</evidence>
<accession>A0A485KM61</accession>
<dbReference type="EMBL" id="VJMH01005127">
    <property type="protein sequence ID" value="KAF0700358.1"/>
    <property type="molecule type" value="Genomic_DNA"/>
</dbReference>
<dbReference type="InterPro" id="IPR008972">
    <property type="entry name" value="Cupredoxin"/>
</dbReference>
<proteinExistence type="inferred from homology"/>
<dbReference type="InterPro" id="IPR001117">
    <property type="entry name" value="Cu-oxidase_2nd"/>
</dbReference>
<dbReference type="PANTHER" id="PTHR11709">
    <property type="entry name" value="MULTI-COPPER OXIDASE"/>
    <property type="match status" value="1"/>
</dbReference>
<dbReference type="Pfam" id="PF00394">
    <property type="entry name" value="Cu-oxidase"/>
    <property type="match status" value="1"/>
</dbReference>
<dbReference type="PANTHER" id="PTHR11709:SF394">
    <property type="entry name" value="FI03373P-RELATED"/>
    <property type="match status" value="1"/>
</dbReference>
<dbReference type="GO" id="GO:0016491">
    <property type="term" value="F:oxidoreductase activity"/>
    <property type="evidence" value="ECO:0007669"/>
    <property type="project" value="UniProtKB-KW"/>
</dbReference>
<evidence type="ECO:0000256" key="2">
    <source>
        <dbReference type="ARBA" id="ARBA00022723"/>
    </source>
</evidence>
<dbReference type="PROSITE" id="PS00080">
    <property type="entry name" value="MULTICOPPER_OXIDASE2"/>
    <property type="match status" value="1"/>
</dbReference>
<evidence type="ECO:0000259" key="8">
    <source>
        <dbReference type="Pfam" id="PF07731"/>
    </source>
</evidence>
<evidence type="ECO:0000256" key="5">
    <source>
        <dbReference type="SAM" id="MobiDB-lite"/>
    </source>
</evidence>
<organism evidence="11 12">
    <name type="scientific">Aphanomyces stellatus</name>
    <dbReference type="NCBI Taxonomy" id="120398"/>
    <lineage>
        <taxon>Eukaryota</taxon>
        <taxon>Sar</taxon>
        <taxon>Stramenopiles</taxon>
        <taxon>Oomycota</taxon>
        <taxon>Saprolegniomycetes</taxon>
        <taxon>Saprolegniales</taxon>
        <taxon>Verrucalvaceae</taxon>
        <taxon>Aphanomyces</taxon>
    </lineage>
</organism>
<feature type="domain" description="Plastocyanin-like" evidence="7">
    <location>
        <begin position="150"/>
        <end position="299"/>
    </location>
</feature>
<dbReference type="InterPro" id="IPR002355">
    <property type="entry name" value="Cu_oxidase_Cu_BS"/>
</dbReference>
<dbReference type="InterPro" id="IPR045087">
    <property type="entry name" value="Cu-oxidase_fam"/>
</dbReference>
<dbReference type="AlphaFoldDB" id="A0A485KM61"/>
<gene>
    <name evidence="11" type="primary">Aste57867_9108</name>
    <name evidence="10" type="ORF">As57867_009072</name>
    <name evidence="11" type="ORF">ASTE57867_9108</name>
</gene>
<comment type="similarity">
    <text evidence="1">Belongs to the multicopper oxidase family.</text>
</comment>
<reference evidence="10" key="2">
    <citation type="submission" date="2019-06" db="EMBL/GenBank/DDBJ databases">
        <title>Genomics analysis of Aphanomyces spp. identifies a new class of oomycete effector associated with host adaptation.</title>
        <authorList>
            <person name="Gaulin E."/>
        </authorList>
    </citation>
    <scope>NUCLEOTIDE SEQUENCE</scope>
    <source>
        <strain evidence="10">CBS 578.67</strain>
    </source>
</reference>
<dbReference type="EMBL" id="CAADRA010005148">
    <property type="protein sequence ID" value="VFT85992.1"/>
    <property type="molecule type" value="Genomic_DNA"/>
</dbReference>
<dbReference type="InterPro" id="IPR033138">
    <property type="entry name" value="Cu_oxidase_CS"/>
</dbReference>
<name>A0A485KM61_9STRA</name>
<evidence type="ECO:0000256" key="4">
    <source>
        <dbReference type="ARBA" id="ARBA00023008"/>
    </source>
</evidence>
<sequence length="546" mass="58314">MRFLVSVVIAAACAALAAADDVFATLVISTGVAAPDCRNNTVLLVNGTFTGPTLSFRKDDSVTLTIVNTLDMPFSMHLHGVNQVGTPFSDGASGITSVPMAPHSVQAHTSILTDAGTFFYHAHLKLLDLHVYGPLIVHDDDDDAYAEYDERVVMLSDYWRADLDTLHAGLVDTPAFQFVGAPQAFLTNGKTVAGNCTAAAASFASLDVVAGETYRVRLIGATSLFVVHFRIPNHTLTVIEIEGTWVEPIDVDVVEVLPGQRLSVLLTADQPVDNYWMQTTGKWRAGAPTNGFAILHYDDAVDATTLRTPPALLPAINETVGWQDQFRPANYNDDDASTLPGPATDDDDNDMPPLVLNGTQVTYGPNGTQRRWAMNGTVYEHYHATALIDDVIAGTVATRPAGARPFAYFEVGQVVDIVLQNNVAVNGVCEVHPWHLHGHSFWVVNAGAGDYTPASHATDRTAGAVKRDVVAVYPTAHAYNQPVGVAGAGCGWAKIRFVADNVGAWALHCHIASHFAMGMAVSFVTGEDVLGDPDEVEALRCASGVA</sequence>
<evidence type="ECO:0000313" key="10">
    <source>
        <dbReference type="EMBL" id="KAF0700358.1"/>
    </source>
</evidence>